<feature type="compositionally biased region" description="Low complexity" evidence="3">
    <location>
        <begin position="140"/>
        <end position="158"/>
    </location>
</feature>
<dbReference type="Pfam" id="PF15898">
    <property type="entry name" value="PRKG1_interact"/>
    <property type="match status" value="1"/>
</dbReference>
<name>E0W0P9_PEDHC</name>
<dbReference type="RefSeq" id="XP_002431943.1">
    <property type="nucleotide sequence ID" value="XM_002431898.1"/>
</dbReference>
<dbReference type="GO" id="GO:0019901">
    <property type="term" value="F:protein kinase binding"/>
    <property type="evidence" value="ECO:0007669"/>
    <property type="project" value="InterPro"/>
</dbReference>
<dbReference type="AlphaFoldDB" id="E0W0P9"/>
<evidence type="ECO:0000256" key="2">
    <source>
        <dbReference type="ARBA" id="ARBA00022737"/>
    </source>
</evidence>
<dbReference type="InterPro" id="IPR031775">
    <property type="entry name" value="PRKG1_interact"/>
</dbReference>
<dbReference type="GO" id="GO:0004857">
    <property type="term" value="F:enzyme inhibitor activity"/>
    <property type="evidence" value="ECO:0007669"/>
    <property type="project" value="TreeGrafter"/>
</dbReference>
<evidence type="ECO:0000313" key="5">
    <source>
        <dbReference type="EMBL" id="EEB19205.1"/>
    </source>
</evidence>
<organism>
    <name type="scientific">Pediculus humanus subsp. corporis</name>
    <name type="common">Body louse</name>
    <dbReference type="NCBI Taxonomy" id="121224"/>
    <lineage>
        <taxon>Eukaryota</taxon>
        <taxon>Metazoa</taxon>
        <taxon>Ecdysozoa</taxon>
        <taxon>Arthropoda</taxon>
        <taxon>Hexapoda</taxon>
        <taxon>Insecta</taxon>
        <taxon>Pterygota</taxon>
        <taxon>Neoptera</taxon>
        <taxon>Paraneoptera</taxon>
        <taxon>Psocodea</taxon>
        <taxon>Troctomorpha</taxon>
        <taxon>Phthiraptera</taxon>
        <taxon>Anoplura</taxon>
        <taxon>Pediculidae</taxon>
        <taxon>Pediculus</taxon>
    </lineage>
</organism>
<dbReference type="Proteomes" id="UP000009046">
    <property type="component" value="Unassembled WGS sequence"/>
</dbReference>
<keyword evidence="1" id="KW-0217">Developmental protein</keyword>
<dbReference type="GO" id="GO:0019208">
    <property type="term" value="F:phosphatase regulator activity"/>
    <property type="evidence" value="ECO:0007669"/>
    <property type="project" value="TreeGrafter"/>
</dbReference>
<dbReference type="InParanoid" id="E0W0P9"/>
<dbReference type="OrthoDB" id="539213at2759"/>
<dbReference type="EMBL" id="AAZO01006815">
    <property type="status" value="NOT_ANNOTATED_CDS"/>
    <property type="molecule type" value="Genomic_DNA"/>
</dbReference>
<protein>
    <submittedName>
        <fullName evidence="5">Predicted protein</fullName>
    </submittedName>
</protein>
<dbReference type="eggNOG" id="KOG0505">
    <property type="taxonomic scope" value="Eukaryota"/>
</dbReference>
<evidence type="ECO:0000256" key="3">
    <source>
        <dbReference type="SAM" id="MobiDB-lite"/>
    </source>
</evidence>
<feature type="compositionally biased region" description="Basic and acidic residues" evidence="3">
    <location>
        <begin position="217"/>
        <end position="240"/>
    </location>
</feature>
<dbReference type="HOGENOM" id="CLU_998556_0_0_1"/>
<dbReference type="InterPro" id="IPR051226">
    <property type="entry name" value="PP1_Regulatory_Subunit"/>
</dbReference>
<dbReference type="EMBL" id="DS235862">
    <property type="protein sequence ID" value="EEB19205.1"/>
    <property type="molecule type" value="Genomic_DNA"/>
</dbReference>
<reference evidence="5" key="2">
    <citation type="submission" date="2007-04" db="EMBL/GenBank/DDBJ databases">
        <title>The genome of the human body louse.</title>
        <authorList>
            <consortium name="The Human Body Louse Genome Consortium"/>
            <person name="Kirkness E."/>
            <person name="Walenz B."/>
            <person name="Hass B."/>
            <person name="Bruggner R."/>
            <person name="Strausberg R."/>
        </authorList>
    </citation>
    <scope>NUCLEOTIDE SEQUENCE</scope>
    <source>
        <strain evidence="5">USDA</strain>
    </source>
</reference>
<feature type="region of interest" description="Disordered" evidence="3">
    <location>
        <begin position="1"/>
        <end position="200"/>
    </location>
</feature>
<feature type="domain" description="cGMP-dependent protein kinase interacting" evidence="4">
    <location>
        <begin position="201"/>
        <end position="272"/>
    </location>
</feature>
<dbReference type="Gene3D" id="6.10.250.1820">
    <property type="match status" value="1"/>
</dbReference>
<feature type="region of interest" description="Disordered" evidence="3">
    <location>
        <begin position="217"/>
        <end position="250"/>
    </location>
</feature>
<dbReference type="CTD" id="8234724"/>
<dbReference type="VEuPathDB" id="VectorBase:PHUM561410"/>
<dbReference type="KEGG" id="phu:Phum_PHUM561410"/>
<dbReference type="PANTHER" id="PTHR24179:SF21">
    <property type="entry name" value="MYOSIN BINDING SUBUNIT, ISOFORM O"/>
    <property type="match status" value="1"/>
</dbReference>
<evidence type="ECO:0000256" key="1">
    <source>
        <dbReference type="ARBA" id="ARBA00022473"/>
    </source>
</evidence>
<dbReference type="EnsemblMetazoa" id="PHUM561410-RA">
    <property type="protein sequence ID" value="PHUM561410-PA"/>
    <property type="gene ID" value="PHUM561410"/>
</dbReference>
<dbReference type="PANTHER" id="PTHR24179">
    <property type="entry name" value="PROTEIN PHOSPHATASE 1 REGULATORY SUBUNIT 12"/>
    <property type="match status" value="1"/>
</dbReference>
<evidence type="ECO:0000313" key="7">
    <source>
        <dbReference type="Proteomes" id="UP000009046"/>
    </source>
</evidence>
<reference evidence="6" key="3">
    <citation type="submission" date="2020-05" db="UniProtKB">
        <authorList>
            <consortium name="EnsemblMetazoa"/>
        </authorList>
    </citation>
    <scope>IDENTIFICATION</scope>
    <source>
        <strain evidence="6">USDA</strain>
    </source>
</reference>
<gene>
    <name evidence="6" type="primary">8234724</name>
    <name evidence="5" type="ORF">Phum_PHUM561410</name>
</gene>
<dbReference type="GO" id="GO:0005737">
    <property type="term" value="C:cytoplasm"/>
    <property type="evidence" value="ECO:0007669"/>
    <property type="project" value="TreeGrafter"/>
</dbReference>
<accession>E0W0P9</accession>
<dbReference type="GeneID" id="8234724"/>
<keyword evidence="7" id="KW-1185">Reference proteome</keyword>
<dbReference type="OMA" id="TKRTPRM"/>
<proteinExistence type="predicted"/>
<reference evidence="5" key="1">
    <citation type="submission" date="2007-04" db="EMBL/GenBank/DDBJ databases">
        <title>Annotation of Pediculus humanus corporis strain USDA.</title>
        <authorList>
            <person name="Kirkness E."/>
            <person name="Hannick L."/>
            <person name="Hass B."/>
            <person name="Bruggner R."/>
            <person name="Lawson D."/>
            <person name="Bidwell S."/>
            <person name="Joardar V."/>
            <person name="Caler E."/>
            <person name="Walenz B."/>
            <person name="Inman J."/>
            <person name="Schobel S."/>
            <person name="Galinsky K."/>
            <person name="Amedeo P."/>
            <person name="Strausberg R."/>
        </authorList>
    </citation>
    <scope>NUCLEOTIDE SEQUENCE</scope>
    <source>
        <strain evidence="5">USDA</strain>
    </source>
</reference>
<evidence type="ECO:0000259" key="4">
    <source>
        <dbReference type="Pfam" id="PF15898"/>
    </source>
</evidence>
<dbReference type="STRING" id="121224.E0W0P9"/>
<keyword evidence="2" id="KW-0677">Repeat</keyword>
<feature type="compositionally biased region" description="Low complexity" evidence="3">
    <location>
        <begin position="170"/>
        <end position="181"/>
    </location>
</feature>
<evidence type="ECO:0000313" key="6">
    <source>
        <dbReference type="EnsemblMetazoa" id="PHUM561410-PA"/>
    </source>
</evidence>
<sequence>MSYSRTMGSASRDPRRSAGVSSSLRTNNRSRNTGYFSPSGNGGYSSYSNPYGSGNSLGHSYGSNSYGSYGSYHSPPSYSNYGNSYSTYGGTNSGYGSLHLPSGSSVSSYLTSPSSSSMKHLSPSLYSKPISRSPTRSVMGSRTGSTSSLLSLKSSEGSEGYGSDDKSGRSSRVSSVSSSGVNDDFSTRLQNNDVTENGEIDYKKLYEESKAQNERLKEKLKKTEDELTDARSNLEKHVNTDKASLSEMEKRERRALERKLSEMEEELKVRAQFSITIFV</sequence>
<feature type="compositionally biased region" description="Low complexity" evidence="3">
    <location>
        <begin position="21"/>
        <end position="127"/>
    </location>
</feature>